<protein>
    <recommendedName>
        <fullName evidence="1">DUF7730 domain-containing protein</fullName>
    </recommendedName>
</protein>
<sequence length="353" mass="40262">MRYTAVEPGEALERKIEEYKPRETCNTRRTKSNLFSLPAEIRMMIWECLVAEKLIIFYRKGGQITSSFLDRHGTLSINKATSHIVYDVANRSKTKLPPTRSKSKVDLMALLQTCQTISLEATKVFYQENTFVCLDSTVLVDLCNGQSSSNMSLIRSLQYSIGTRKFFSSASTQSEREMVPSPCDVETSESVSKVFHRRFPNLRNLSIFLYGPPSHDEEYANMLGHLQNVYVQRISITMNALELPEAYFVRNATLPPLLYTDGCVRVAVSSKRPGCFISYQKAIEWENPRVEDDTWITGSLWLGPLHEADATLKLLTYAVLILEEEKEHAMQEHEPALLWDIIPAEWYSSCSFA</sequence>
<evidence type="ECO:0000259" key="1">
    <source>
        <dbReference type="Pfam" id="PF24864"/>
    </source>
</evidence>
<feature type="domain" description="DUF7730" evidence="1">
    <location>
        <begin position="30"/>
        <end position="210"/>
    </location>
</feature>
<proteinExistence type="predicted"/>
<gene>
    <name evidence="2" type="ORF">AA0114_g8191</name>
</gene>
<evidence type="ECO:0000313" key="2">
    <source>
        <dbReference type="EMBL" id="RYN46506.1"/>
    </source>
</evidence>
<organism evidence="2 3">
    <name type="scientific">Alternaria tenuissima</name>
    <dbReference type="NCBI Taxonomy" id="119927"/>
    <lineage>
        <taxon>Eukaryota</taxon>
        <taxon>Fungi</taxon>
        <taxon>Dikarya</taxon>
        <taxon>Ascomycota</taxon>
        <taxon>Pezizomycotina</taxon>
        <taxon>Dothideomycetes</taxon>
        <taxon>Pleosporomycetidae</taxon>
        <taxon>Pleosporales</taxon>
        <taxon>Pleosporineae</taxon>
        <taxon>Pleosporaceae</taxon>
        <taxon>Alternaria</taxon>
        <taxon>Alternaria sect. Alternaria</taxon>
        <taxon>Alternaria alternata complex</taxon>
    </lineage>
</organism>
<dbReference type="EMBL" id="PDXA01000029">
    <property type="protein sequence ID" value="RYN46506.1"/>
    <property type="molecule type" value="Genomic_DNA"/>
</dbReference>
<dbReference type="InterPro" id="IPR056632">
    <property type="entry name" value="DUF7730"/>
</dbReference>
<dbReference type="Pfam" id="PF24864">
    <property type="entry name" value="DUF7730"/>
    <property type="match status" value="1"/>
</dbReference>
<dbReference type="AlphaFoldDB" id="A0A4V1WM86"/>
<comment type="caution">
    <text evidence="2">The sequence shown here is derived from an EMBL/GenBank/DDBJ whole genome shotgun (WGS) entry which is preliminary data.</text>
</comment>
<reference evidence="3" key="1">
    <citation type="journal article" date="2019" name="bioRxiv">
        <title>Genomics, evolutionary history and diagnostics of the Alternaria alternata species group including apple and Asian pear pathotypes.</title>
        <authorList>
            <person name="Armitage A.D."/>
            <person name="Cockerton H.M."/>
            <person name="Sreenivasaprasad S."/>
            <person name="Woodhall J.W."/>
            <person name="Lane C.R."/>
            <person name="Harrison R.J."/>
            <person name="Clarkson J.P."/>
        </authorList>
    </citation>
    <scope>NUCLEOTIDE SEQUENCE [LARGE SCALE GENOMIC DNA]</scope>
    <source>
        <strain evidence="3">FERA 1082</strain>
    </source>
</reference>
<name>A0A4V1WM86_9PLEO</name>
<dbReference type="Proteomes" id="UP000292402">
    <property type="component" value="Unassembled WGS sequence"/>
</dbReference>
<dbReference type="PANTHER" id="PTHR38790:SF9">
    <property type="entry name" value="F-BOX DOMAIN-CONTAINING PROTEIN"/>
    <property type="match status" value="1"/>
</dbReference>
<dbReference type="PANTHER" id="PTHR38790">
    <property type="entry name" value="2EXR DOMAIN-CONTAINING PROTEIN-RELATED"/>
    <property type="match status" value="1"/>
</dbReference>
<evidence type="ECO:0000313" key="3">
    <source>
        <dbReference type="Proteomes" id="UP000292402"/>
    </source>
</evidence>
<accession>A0A4V1WM86</accession>